<dbReference type="EnsemblPlants" id="PGSC0003DMT400086132">
    <property type="protein sequence ID" value="PGSC0003DMT400086132"/>
    <property type="gene ID" value="PGSC0003DMG400035703"/>
</dbReference>
<evidence type="ECO:0000313" key="1">
    <source>
        <dbReference type="EnsemblPlants" id="PGSC0003DMT400086132"/>
    </source>
</evidence>
<dbReference type="Proteomes" id="UP000011115">
    <property type="component" value="Unassembled WGS sequence"/>
</dbReference>
<sequence length="87" mass="9981">MTAQDNREFIALENPNVGTTTTRIWDFTMMNPSKIQDSKVDEVYKIVRIIGLSMAEKAELATYQLKGIAQVWFEQWKVHSIGVKCCL</sequence>
<dbReference type="Gramene" id="PGSC0003DMT400086132">
    <property type="protein sequence ID" value="PGSC0003DMT400086132"/>
    <property type="gene ID" value="PGSC0003DMG400035703"/>
</dbReference>
<keyword evidence="2" id="KW-1185">Reference proteome</keyword>
<name>M1DB18_SOLTU</name>
<protein>
    <submittedName>
        <fullName evidence="1">Cen12_3</fullName>
    </submittedName>
</protein>
<organism evidence="1 2">
    <name type="scientific">Solanum tuberosum</name>
    <name type="common">Potato</name>
    <dbReference type="NCBI Taxonomy" id="4113"/>
    <lineage>
        <taxon>Eukaryota</taxon>
        <taxon>Viridiplantae</taxon>
        <taxon>Streptophyta</taxon>
        <taxon>Embryophyta</taxon>
        <taxon>Tracheophyta</taxon>
        <taxon>Spermatophyta</taxon>
        <taxon>Magnoliopsida</taxon>
        <taxon>eudicotyledons</taxon>
        <taxon>Gunneridae</taxon>
        <taxon>Pentapetalae</taxon>
        <taxon>asterids</taxon>
        <taxon>lamiids</taxon>
        <taxon>Solanales</taxon>
        <taxon>Solanaceae</taxon>
        <taxon>Solanoideae</taxon>
        <taxon>Solaneae</taxon>
        <taxon>Solanum</taxon>
    </lineage>
</organism>
<dbReference type="AlphaFoldDB" id="M1DB18"/>
<accession>M1DB18</accession>
<dbReference type="InParanoid" id="M1DB18"/>
<proteinExistence type="predicted"/>
<reference evidence="1" key="2">
    <citation type="submission" date="2015-06" db="UniProtKB">
        <authorList>
            <consortium name="EnsemblPlants"/>
        </authorList>
    </citation>
    <scope>IDENTIFICATION</scope>
    <source>
        <strain evidence="1">DM1-3 516 R44</strain>
    </source>
</reference>
<dbReference type="PaxDb" id="4113-PGSC0003DMT400086132"/>
<evidence type="ECO:0000313" key="2">
    <source>
        <dbReference type="Proteomes" id="UP000011115"/>
    </source>
</evidence>
<dbReference type="HOGENOM" id="CLU_2547035_0_0_1"/>
<reference evidence="2" key="1">
    <citation type="journal article" date="2011" name="Nature">
        <title>Genome sequence and analysis of the tuber crop potato.</title>
        <authorList>
            <consortium name="The Potato Genome Sequencing Consortium"/>
        </authorList>
    </citation>
    <scope>NUCLEOTIDE SEQUENCE [LARGE SCALE GENOMIC DNA]</scope>
    <source>
        <strain evidence="2">cv. DM1-3 516 R44</strain>
    </source>
</reference>